<accession>A0A3B7MK00</accession>
<sequence length="75" mass="8633">MLLRQSAGSHLIIGRYQLRGSLLSVRSITIYRFYETNPLPLIYIGKLSMISSLRMHIEVNEMLIEGIKRQQGKEA</sequence>
<name>A0A3B7MK00_9BACT</name>
<dbReference type="Proteomes" id="UP000263900">
    <property type="component" value="Chromosome"/>
</dbReference>
<gene>
    <name evidence="1" type="ORF">D3H65_11190</name>
</gene>
<dbReference type="KEGG" id="pseg:D3H65_11190"/>
<keyword evidence="2" id="KW-1185">Reference proteome</keyword>
<proteinExistence type="predicted"/>
<protein>
    <submittedName>
        <fullName evidence="1">Uncharacterized protein</fullName>
    </submittedName>
</protein>
<dbReference type="EMBL" id="CP032157">
    <property type="protein sequence ID" value="AXY74508.1"/>
    <property type="molecule type" value="Genomic_DNA"/>
</dbReference>
<dbReference type="AlphaFoldDB" id="A0A3B7MK00"/>
<organism evidence="1 2">
    <name type="scientific">Paraflavitalea soli</name>
    <dbReference type="NCBI Taxonomy" id="2315862"/>
    <lineage>
        <taxon>Bacteria</taxon>
        <taxon>Pseudomonadati</taxon>
        <taxon>Bacteroidota</taxon>
        <taxon>Chitinophagia</taxon>
        <taxon>Chitinophagales</taxon>
        <taxon>Chitinophagaceae</taxon>
        <taxon>Paraflavitalea</taxon>
    </lineage>
</organism>
<reference evidence="1 2" key="1">
    <citation type="submission" date="2018-09" db="EMBL/GenBank/DDBJ databases">
        <title>Genome sequencing of strain 6GH32-13.</title>
        <authorList>
            <person name="Weon H.-Y."/>
            <person name="Heo J."/>
            <person name="Kwon S.-W."/>
        </authorList>
    </citation>
    <scope>NUCLEOTIDE SEQUENCE [LARGE SCALE GENOMIC DNA]</scope>
    <source>
        <strain evidence="1 2">5GH32-13</strain>
    </source>
</reference>
<evidence type="ECO:0000313" key="1">
    <source>
        <dbReference type="EMBL" id="AXY74508.1"/>
    </source>
</evidence>
<evidence type="ECO:0000313" key="2">
    <source>
        <dbReference type="Proteomes" id="UP000263900"/>
    </source>
</evidence>